<comment type="caution">
    <text evidence="1">The sequence shown here is derived from an EMBL/GenBank/DDBJ whole genome shotgun (WGS) entry which is preliminary data.</text>
</comment>
<accession>A0ABN7W3H8</accession>
<name>A0ABN7W3H8_GIGMA</name>
<evidence type="ECO:0000313" key="2">
    <source>
        <dbReference type="Proteomes" id="UP000789901"/>
    </source>
</evidence>
<evidence type="ECO:0000313" key="1">
    <source>
        <dbReference type="EMBL" id="CAG8814998.1"/>
    </source>
</evidence>
<gene>
    <name evidence="1" type="ORF">GMARGA_LOCUS26178</name>
</gene>
<sequence>LLATEPAFVISVPCSYNETQGITMQLALTHNEVKRAKMRERRIGALVYSFYFGAQICAASGPKKAAAQRKYGGYFVRAATRIYNLFEPYGVEQIYWTQHMQIFKMAALLKQFYENLSQHGLVVQALFGGGDDRLFTISNQSCNHLLAITIP</sequence>
<dbReference type="Proteomes" id="UP000789901">
    <property type="component" value="Unassembled WGS sequence"/>
</dbReference>
<keyword evidence="2" id="KW-1185">Reference proteome</keyword>
<dbReference type="EMBL" id="CAJVQB010030060">
    <property type="protein sequence ID" value="CAG8814998.1"/>
    <property type="molecule type" value="Genomic_DNA"/>
</dbReference>
<reference evidence="1 2" key="1">
    <citation type="submission" date="2021-06" db="EMBL/GenBank/DDBJ databases">
        <authorList>
            <person name="Kallberg Y."/>
            <person name="Tangrot J."/>
            <person name="Rosling A."/>
        </authorList>
    </citation>
    <scope>NUCLEOTIDE SEQUENCE [LARGE SCALE GENOMIC DNA]</scope>
    <source>
        <strain evidence="1 2">120-4 pot B 10/14</strain>
    </source>
</reference>
<feature type="non-terminal residue" evidence="1">
    <location>
        <position position="1"/>
    </location>
</feature>
<protein>
    <submittedName>
        <fullName evidence="1">41992_t:CDS:1</fullName>
    </submittedName>
</protein>
<proteinExistence type="predicted"/>
<organism evidence="1 2">
    <name type="scientific">Gigaspora margarita</name>
    <dbReference type="NCBI Taxonomy" id="4874"/>
    <lineage>
        <taxon>Eukaryota</taxon>
        <taxon>Fungi</taxon>
        <taxon>Fungi incertae sedis</taxon>
        <taxon>Mucoromycota</taxon>
        <taxon>Glomeromycotina</taxon>
        <taxon>Glomeromycetes</taxon>
        <taxon>Diversisporales</taxon>
        <taxon>Gigasporaceae</taxon>
        <taxon>Gigaspora</taxon>
    </lineage>
</organism>